<name>A0A8X6PCV7_NEPPI</name>
<evidence type="ECO:0000313" key="1">
    <source>
        <dbReference type="EMBL" id="GFT59897.1"/>
    </source>
</evidence>
<accession>A0A8X6PCV7</accession>
<keyword evidence="2" id="KW-1185">Reference proteome</keyword>
<organism evidence="1 2">
    <name type="scientific">Nephila pilipes</name>
    <name type="common">Giant wood spider</name>
    <name type="synonym">Nephila maculata</name>
    <dbReference type="NCBI Taxonomy" id="299642"/>
    <lineage>
        <taxon>Eukaryota</taxon>
        <taxon>Metazoa</taxon>
        <taxon>Ecdysozoa</taxon>
        <taxon>Arthropoda</taxon>
        <taxon>Chelicerata</taxon>
        <taxon>Arachnida</taxon>
        <taxon>Araneae</taxon>
        <taxon>Araneomorphae</taxon>
        <taxon>Entelegynae</taxon>
        <taxon>Araneoidea</taxon>
        <taxon>Nephilidae</taxon>
        <taxon>Nephila</taxon>
    </lineage>
</organism>
<protein>
    <submittedName>
        <fullName evidence="1">Uncharacterized protein</fullName>
    </submittedName>
</protein>
<dbReference type="AlphaFoldDB" id="A0A8X6PCV7"/>
<reference evidence="1" key="1">
    <citation type="submission" date="2020-08" db="EMBL/GenBank/DDBJ databases">
        <title>Multicomponent nature underlies the extraordinary mechanical properties of spider dragline silk.</title>
        <authorList>
            <person name="Kono N."/>
            <person name="Nakamura H."/>
            <person name="Mori M."/>
            <person name="Yoshida Y."/>
            <person name="Ohtoshi R."/>
            <person name="Malay A.D."/>
            <person name="Moran D.A.P."/>
            <person name="Tomita M."/>
            <person name="Numata K."/>
            <person name="Arakawa K."/>
        </authorList>
    </citation>
    <scope>NUCLEOTIDE SEQUENCE</scope>
</reference>
<proteinExistence type="predicted"/>
<comment type="caution">
    <text evidence="1">The sequence shown here is derived from an EMBL/GenBank/DDBJ whole genome shotgun (WGS) entry which is preliminary data.</text>
</comment>
<dbReference type="Proteomes" id="UP000887013">
    <property type="component" value="Unassembled WGS sequence"/>
</dbReference>
<sequence length="88" mass="9792">MNVSPEYAESLFRFVSEQHGIWEPKRGKSQTPCVNDTEEVPHGKLISSNIIIKKKKGETFEWDVGCAAKPLAIAGVEYNIIPSGRYAV</sequence>
<dbReference type="EMBL" id="BMAW01018748">
    <property type="protein sequence ID" value="GFT59897.1"/>
    <property type="molecule type" value="Genomic_DNA"/>
</dbReference>
<gene>
    <name evidence="1" type="ORF">NPIL_217341</name>
</gene>
<evidence type="ECO:0000313" key="2">
    <source>
        <dbReference type="Proteomes" id="UP000887013"/>
    </source>
</evidence>